<dbReference type="RefSeq" id="WP_146353643.1">
    <property type="nucleotide sequence ID" value="NZ_VOBR01000012.1"/>
</dbReference>
<evidence type="ECO:0000256" key="2">
    <source>
        <dbReference type="ARBA" id="ARBA00022448"/>
    </source>
</evidence>
<dbReference type="GO" id="GO:0008234">
    <property type="term" value="F:cysteine-type peptidase activity"/>
    <property type="evidence" value="ECO:0007669"/>
    <property type="project" value="UniProtKB-KW"/>
</dbReference>
<keyword evidence="3" id="KW-1003">Cell membrane</keyword>
<dbReference type="PANTHER" id="PTHR43394:SF1">
    <property type="entry name" value="ATP-BINDING CASSETTE SUB-FAMILY B MEMBER 10, MITOCHONDRIAL"/>
    <property type="match status" value="1"/>
</dbReference>
<dbReference type="InterPro" id="IPR017871">
    <property type="entry name" value="ABC_transporter-like_CS"/>
</dbReference>
<keyword evidence="7" id="KW-0788">Thiol protease</keyword>
<dbReference type="Pfam" id="PF03412">
    <property type="entry name" value="Peptidase_C39"/>
    <property type="match status" value="1"/>
</dbReference>
<dbReference type="Proteomes" id="UP000316639">
    <property type="component" value="Unassembled WGS sequence"/>
</dbReference>
<feature type="transmembrane region" description="Helical" evidence="13">
    <location>
        <begin position="297"/>
        <end position="320"/>
    </location>
</feature>
<comment type="subcellular location">
    <subcellularLocation>
        <location evidence="1">Cell membrane</location>
        <topology evidence="1">Multi-pass membrane protein</topology>
    </subcellularLocation>
</comment>
<sequence length="738" mass="79140">MTATITPPRAAQPPVPQGKPRKTYQPVKTPSVLQMEAVECGAASLSMVLAHFKRYVPLEELRVVCGVSRDGSKASNLLKAARSYGLVAKGLQTDPDALAGIKPPAVVFWEFNHFLVLEGVGKRWGKPVVFLNDPAQGRRTVTAAEFDESFTGIVLGMEPGPDFRPGGKPPGLLAGLPARMRGTSGLLALSVLASLLLVVVSIATPAFTRAYVDSVLLGGDTSILLPFFSLMAATIGITLVATALRQSFQLRARTISATLSSARFFRHLLRLPVGFFTQRSPADVTNRMRSNDDVAEILARDLSTVVIDALVVMVYAGLLWSYNPQLTVLGVAIALLNIVALRLVVRIRANGVNKLAADEAHLLSVSYNGLELIETLKATGGENEYFRKWAGAQAKVLSGQQKLGTPSAMLSVVAPALAALNSAMILLIGGLQAVGGHISIGVLVAFQTLVTSFSAPIARLTSVAGRIQDFGVDVARLRDVENFPPDELDAVPEPEDVKRLNGHVRFERITFGYNPLGKPLLEDFSFAVGPGEQVALVGGSGSGKSTATRLISGLYRPWGGQVQIDGVPRADVPRSVLAASVTFVDQDICLFEGTVRDNVTLWDQSIPDEDVITALKDAAIYDVISGRRGGIHSRVEQDGRNFSGGQRQRMEIARALVRNPSVLVLDEATSALDSETELRITDNVRRRGCACIVIAHRLSTIRDSDEILVLDKGVVVERGRHPDLVAAGGRYAALIKEH</sequence>
<feature type="region of interest" description="Disordered" evidence="12">
    <location>
        <begin position="1"/>
        <end position="26"/>
    </location>
</feature>
<dbReference type="GO" id="GO:0005886">
    <property type="term" value="C:plasma membrane"/>
    <property type="evidence" value="ECO:0007669"/>
    <property type="project" value="UniProtKB-SubCell"/>
</dbReference>
<feature type="domain" description="Peptidase C39" evidence="16">
    <location>
        <begin position="34"/>
        <end position="157"/>
    </location>
</feature>
<dbReference type="SUPFAM" id="SSF52540">
    <property type="entry name" value="P-loop containing nucleoside triphosphate hydrolases"/>
    <property type="match status" value="1"/>
</dbReference>
<keyword evidence="10 13" id="KW-0472">Membrane</keyword>
<evidence type="ECO:0000259" key="15">
    <source>
        <dbReference type="PROSITE" id="PS50929"/>
    </source>
</evidence>
<dbReference type="EMBL" id="VOBR01000012">
    <property type="protein sequence ID" value="TWP50481.1"/>
    <property type="molecule type" value="Genomic_DNA"/>
</dbReference>
<feature type="transmembrane region" description="Helical" evidence="13">
    <location>
        <begin position="186"/>
        <end position="203"/>
    </location>
</feature>
<evidence type="ECO:0000313" key="17">
    <source>
        <dbReference type="EMBL" id="TWP50481.1"/>
    </source>
</evidence>
<dbReference type="GO" id="GO:0006508">
    <property type="term" value="P:proteolysis"/>
    <property type="evidence" value="ECO:0007669"/>
    <property type="project" value="InterPro"/>
</dbReference>
<evidence type="ECO:0000256" key="12">
    <source>
        <dbReference type="SAM" id="MobiDB-lite"/>
    </source>
</evidence>
<dbReference type="Pfam" id="PF00005">
    <property type="entry name" value="ABC_tran"/>
    <property type="match status" value="1"/>
</dbReference>
<protein>
    <submittedName>
        <fullName evidence="17">NHLP family bacteriocin export ABC transporter peptidase/permease/ATPase subunit</fullName>
    </submittedName>
</protein>
<dbReference type="PROSITE" id="PS00211">
    <property type="entry name" value="ABC_TRANSPORTER_1"/>
    <property type="match status" value="1"/>
</dbReference>
<dbReference type="FunFam" id="3.40.50.300:FF:000299">
    <property type="entry name" value="ABC transporter ATP-binding protein/permease"/>
    <property type="match status" value="1"/>
</dbReference>
<dbReference type="Pfam" id="PF00664">
    <property type="entry name" value="ABC_membrane"/>
    <property type="match status" value="1"/>
</dbReference>
<reference evidence="17 18" key="1">
    <citation type="submission" date="2019-07" db="EMBL/GenBank/DDBJ databases">
        <title>Lentzea xizangensis sp. nov., isolated from Qinghai-Tibetan Plateau Soils.</title>
        <authorList>
            <person name="Huang J."/>
        </authorList>
    </citation>
    <scope>NUCLEOTIDE SEQUENCE [LARGE SCALE GENOMIC DNA]</scope>
    <source>
        <strain evidence="17 18">FXJ1.1311</strain>
    </source>
</reference>
<dbReference type="PROSITE" id="PS50990">
    <property type="entry name" value="PEPTIDASE_C39"/>
    <property type="match status" value="1"/>
</dbReference>
<dbReference type="AlphaFoldDB" id="A0A563ESI6"/>
<evidence type="ECO:0000259" key="16">
    <source>
        <dbReference type="PROSITE" id="PS50990"/>
    </source>
</evidence>
<evidence type="ECO:0000259" key="14">
    <source>
        <dbReference type="PROSITE" id="PS50893"/>
    </source>
</evidence>
<comment type="similarity">
    <text evidence="11">Belongs to the ABC transporter superfamily. Lipid exporter (TC 3.A.1.106) family.</text>
</comment>
<dbReference type="InterPro" id="IPR027417">
    <property type="entry name" value="P-loop_NTPase"/>
</dbReference>
<dbReference type="Gene3D" id="1.20.1560.10">
    <property type="entry name" value="ABC transporter type 1, transmembrane domain"/>
    <property type="match status" value="1"/>
</dbReference>
<dbReference type="InterPro" id="IPR039421">
    <property type="entry name" value="Type_1_exporter"/>
</dbReference>
<keyword evidence="5" id="KW-0547">Nucleotide-binding</keyword>
<dbReference type="NCBIfam" id="TIGR03796">
    <property type="entry name" value="NHLM_micro_ABC1"/>
    <property type="match status" value="1"/>
</dbReference>
<proteinExistence type="inferred from homology"/>
<dbReference type="SMART" id="SM00382">
    <property type="entry name" value="AAA"/>
    <property type="match status" value="1"/>
</dbReference>
<feature type="transmembrane region" description="Helical" evidence="13">
    <location>
        <begin position="326"/>
        <end position="345"/>
    </location>
</feature>
<dbReference type="PROSITE" id="PS50893">
    <property type="entry name" value="ABC_TRANSPORTER_2"/>
    <property type="match status" value="1"/>
</dbReference>
<keyword evidence="7" id="KW-0645">Protease</keyword>
<evidence type="ECO:0000256" key="11">
    <source>
        <dbReference type="ARBA" id="ARBA00061644"/>
    </source>
</evidence>
<dbReference type="GO" id="GO:0016887">
    <property type="term" value="F:ATP hydrolysis activity"/>
    <property type="evidence" value="ECO:0007669"/>
    <property type="project" value="InterPro"/>
</dbReference>
<keyword evidence="9 13" id="KW-1133">Transmembrane helix</keyword>
<keyword evidence="6" id="KW-0378">Hydrolase</keyword>
<dbReference type="Gene3D" id="3.40.50.300">
    <property type="entry name" value="P-loop containing nucleotide triphosphate hydrolases"/>
    <property type="match status" value="1"/>
</dbReference>
<evidence type="ECO:0000256" key="7">
    <source>
        <dbReference type="ARBA" id="ARBA00022807"/>
    </source>
</evidence>
<evidence type="ECO:0000313" key="18">
    <source>
        <dbReference type="Proteomes" id="UP000316639"/>
    </source>
</evidence>
<dbReference type="CDD" id="cd18569">
    <property type="entry name" value="ABC_6TM_NHLM_bacteriocin"/>
    <property type="match status" value="1"/>
</dbReference>
<dbReference type="InterPro" id="IPR036640">
    <property type="entry name" value="ABC1_TM_sf"/>
</dbReference>
<evidence type="ECO:0000256" key="1">
    <source>
        <dbReference type="ARBA" id="ARBA00004651"/>
    </source>
</evidence>
<dbReference type="InterPro" id="IPR003439">
    <property type="entry name" value="ABC_transporter-like_ATP-bd"/>
</dbReference>
<feature type="transmembrane region" description="Helical" evidence="13">
    <location>
        <begin position="223"/>
        <end position="244"/>
    </location>
</feature>
<feature type="transmembrane region" description="Helical" evidence="13">
    <location>
        <begin position="408"/>
        <end position="431"/>
    </location>
</feature>
<dbReference type="GO" id="GO:0005524">
    <property type="term" value="F:ATP binding"/>
    <property type="evidence" value="ECO:0007669"/>
    <property type="project" value="UniProtKB-KW"/>
</dbReference>
<feature type="domain" description="ABC transporter" evidence="14">
    <location>
        <begin position="504"/>
        <end position="737"/>
    </location>
</feature>
<gene>
    <name evidence="17" type="ORF">FKR81_20110</name>
</gene>
<name>A0A563ESI6_9PSEU</name>
<organism evidence="17 18">
    <name type="scientific">Lentzea tibetensis</name>
    <dbReference type="NCBI Taxonomy" id="2591470"/>
    <lineage>
        <taxon>Bacteria</taxon>
        <taxon>Bacillati</taxon>
        <taxon>Actinomycetota</taxon>
        <taxon>Actinomycetes</taxon>
        <taxon>Pseudonocardiales</taxon>
        <taxon>Pseudonocardiaceae</taxon>
        <taxon>Lentzea</taxon>
    </lineage>
</organism>
<evidence type="ECO:0000256" key="10">
    <source>
        <dbReference type="ARBA" id="ARBA00023136"/>
    </source>
</evidence>
<evidence type="ECO:0000256" key="8">
    <source>
        <dbReference type="ARBA" id="ARBA00022840"/>
    </source>
</evidence>
<dbReference type="PANTHER" id="PTHR43394">
    <property type="entry name" value="ATP-DEPENDENT PERMEASE MDL1, MITOCHONDRIAL"/>
    <property type="match status" value="1"/>
</dbReference>
<evidence type="ECO:0000256" key="6">
    <source>
        <dbReference type="ARBA" id="ARBA00022801"/>
    </source>
</evidence>
<comment type="caution">
    <text evidence="17">The sequence shown here is derived from an EMBL/GenBank/DDBJ whole genome shotgun (WGS) entry which is preliminary data.</text>
</comment>
<evidence type="ECO:0000256" key="9">
    <source>
        <dbReference type="ARBA" id="ARBA00022989"/>
    </source>
</evidence>
<keyword evidence="2" id="KW-0813">Transport</keyword>
<keyword evidence="18" id="KW-1185">Reference proteome</keyword>
<dbReference type="InterPro" id="IPR005074">
    <property type="entry name" value="Peptidase_C39"/>
</dbReference>
<keyword evidence="8" id="KW-0067">ATP-binding</keyword>
<dbReference type="InterPro" id="IPR022514">
    <property type="entry name" value="NHPM_micro_ABC1"/>
</dbReference>
<keyword evidence="4 13" id="KW-0812">Transmembrane</keyword>
<evidence type="ECO:0000256" key="13">
    <source>
        <dbReference type="SAM" id="Phobius"/>
    </source>
</evidence>
<feature type="domain" description="ABC transmembrane type-1" evidence="15">
    <location>
        <begin position="188"/>
        <end position="469"/>
    </location>
</feature>
<dbReference type="InterPro" id="IPR003593">
    <property type="entry name" value="AAA+_ATPase"/>
</dbReference>
<accession>A0A563ESI6</accession>
<dbReference type="GO" id="GO:0015421">
    <property type="term" value="F:ABC-type oligopeptide transporter activity"/>
    <property type="evidence" value="ECO:0007669"/>
    <property type="project" value="TreeGrafter"/>
</dbReference>
<evidence type="ECO:0000256" key="5">
    <source>
        <dbReference type="ARBA" id="ARBA00022741"/>
    </source>
</evidence>
<evidence type="ECO:0000256" key="4">
    <source>
        <dbReference type="ARBA" id="ARBA00022692"/>
    </source>
</evidence>
<dbReference type="Gene3D" id="3.90.70.10">
    <property type="entry name" value="Cysteine proteinases"/>
    <property type="match status" value="1"/>
</dbReference>
<dbReference type="OrthoDB" id="9806127at2"/>
<evidence type="ECO:0000256" key="3">
    <source>
        <dbReference type="ARBA" id="ARBA00022475"/>
    </source>
</evidence>
<dbReference type="SUPFAM" id="SSF90123">
    <property type="entry name" value="ABC transporter transmembrane region"/>
    <property type="match status" value="1"/>
</dbReference>
<dbReference type="InterPro" id="IPR011527">
    <property type="entry name" value="ABC1_TM_dom"/>
</dbReference>
<dbReference type="PROSITE" id="PS50929">
    <property type="entry name" value="ABC_TM1F"/>
    <property type="match status" value="1"/>
</dbReference>